<evidence type="ECO:0000256" key="1">
    <source>
        <dbReference type="ARBA" id="ARBA00023242"/>
    </source>
</evidence>
<reference evidence="4 5" key="1">
    <citation type="journal article" date="2016" name="PLoS Pathog.">
        <title>Biosynthesis of antibiotic leucinostatins in bio-control fungus Purpureocillium lilacinum and their inhibition on phytophthora revealed by genome mining.</title>
        <authorList>
            <person name="Wang G."/>
            <person name="Liu Z."/>
            <person name="Lin R."/>
            <person name="Li E."/>
            <person name="Mao Z."/>
            <person name="Ling J."/>
            <person name="Yang Y."/>
            <person name="Yin W.B."/>
            <person name="Xie B."/>
        </authorList>
    </citation>
    <scope>NUCLEOTIDE SEQUENCE [LARGE SCALE GENOMIC DNA]</scope>
    <source>
        <strain evidence="4">170</strain>
    </source>
</reference>
<sequence length="476" mass="53153">MPAIPGRSCEACRARKKKCDQGQPSCSRCIRLNIRCIGSGTQRFKFHIATSTNPRHTPVGLPSRPLHNQVTATIGSLIQTLEVDDPRFCIVSLGGFFEDVPRRLGRNEALDAAARAFSETMAVVRTGKVTVPMLTDYGVALKALRRVFVSAPEKVMTVETLVAIYLVMICQNWMGGSREEFSVHINGLVNILNSGAARDWNDSFSRQILGITSLLAVSESVTNHTFQFNPQFIPTTKAGPIPSHARQPNIADPETIKLENLVNYPKYLNEPDLHLLEIRQRYEQAKLESHMLVHLLNNMLAASSSPDAPPSPPSASFIRMYILCESGAGTLMSVAMMLNQILRIFNTHDFLLEQDMAFFTTEVMNVAARVKDLRPLGCTFVPPTLCMGWVTTPSEDVRRQLGEWMEFYRADFRGAKSTDFTGWLEHRFGRMRGRAAEMEREKERSEAGDSGIESLGEDGTEEEEFEITGTRPCCVM</sequence>
<feature type="domain" description="Zn(2)-C6 fungal-type" evidence="3">
    <location>
        <begin position="8"/>
        <end position="36"/>
    </location>
</feature>
<feature type="compositionally biased region" description="Basic and acidic residues" evidence="2">
    <location>
        <begin position="434"/>
        <end position="447"/>
    </location>
</feature>
<feature type="region of interest" description="Disordered" evidence="2">
    <location>
        <begin position="434"/>
        <end position="476"/>
    </location>
</feature>
<dbReference type="InterPro" id="IPR001138">
    <property type="entry name" value="Zn2Cys6_DnaBD"/>
</dbReference>
<dbReference type="InterPro" id="IPR036864">
    <property type="entry name" value="Zn2-C6_fun-type_DNA-bd_sf"/>
</dbReference>
<dbReference type="SMART" id="SM00066">
    <property type="entry name" value="GAL4"/>
    <property type="match status" value="1"/>
</dbReference>
<comment type="caution">
    <text evidence="4">The sequence shown here is derived from an EMBL/GenBank/DDBJ whole genome shotgun (WGS) entry which is preliminary data.</text>
</comment>
<dbReference type="KEGG" id="pchm:VFPPC_04643"/>
<dbReference type="Gene3D" id="4.10.240.10">
    <property type="entry name" value="Zn(2)-C6 fungal-type DNA-binding domain"/>
    <property type="match status" value="1"/>
</dbReference>
<dbReference type="EMBL" id="LSBJ02000003">
    <property type="protein sequence ID" value="OAQ68406.1"/>
    <property type="molecule type" value="Genomic_DNA"/>
</dbReference>
<dbReference type="OrthoDB" id="4314040at2759"/>
<dbReference type="GeneID" id="28847958"/>
<accession>A0A179FRZ0</accession>
<dbReference type="InterPro" id="IPR053178">
    <property type="entry name" value="Osmoadaptation_assoc"/>
</dbReference>
<evidence type="ECO:0000313" key="4">
    <source>
        <dbReference type="EMBL" id="OAQ68406.1"/>
    </source>
</evidence>
<evidence type="ECO:0000256" key="2">
    <source>
        <dbReference type="SAM" id="MobiDB-lite"/>
    </source>
</evidence>
<protein>
    <submittedName>
        <fullName evidence="4">Transcription factor Cys6</fullName>
    </submittedName>
</protein>
<dbReference type="Pfam" id="PF00172">
    <property type="entry name" value="Zn_clus"/>
    <property type="match status" value="1"/>
</dbReference>
<dbReference type="Proteomes" id="UP000078397">
    <property type="component" value="Unassembled WGS sequence"/>
</dbReference>
<dbReference type="PROSITE" id="PS00463">
    <property type="entry name" value="ZN2_CY6_FUNGAL_1"/>
    <property type="match status" value="1"/>
</dbReference>
<dbReference type="SUPFAM" id="SSF57701">
    <property type="entry name" value="Zn2/Cys6 DNA-binding domain"/>
    <property type="match status" value="1"/>
</dbReference>
<dbReference type="PROSITE" id="PS50048">
    <property type="entry name" value="ZN2_CY6_FUNGAL_2"/>
    <property type="match status" value="1"/>
</dbReference>
<dbReference type="CDD" id="cd00067">
    <property type="entry name" value="GAL4"/>
    <property type="match status" value="1"/>
</dbReference>
<gene>
    <name evidence="4" type="ORF">VFPPC_04643</name>
</gene>
<dbReference type="RefSeq" id="XP_018145256.1">
    <property type="nucleotide sequence ID" value="XM_018283964.1"/>
</dbReference>
<dbReference type="STRING" id="1380566.A0A179FRZ0"/>
<dbReference type="PANTHER" id="PTHR38111">
    <property type="entry name" value="ZN(2)-C6 FUNGAL-TYPE DOMAIN-CONTAINING PROTEIN-RELATED"/>
    <property type="match status" value="1"/>
</dbReference>
<dbReference type="PANTHER" id="PTHR38111:SF11">
    <property type="entry name" value="TRANSCRIPTION FACTOR DOMAIN-CONTAINING PROTEIN-RELATED"/>
    <property type="match status" value="1"/>
</dbReference>
<keyword evidence="1" id="KW-0539">Nucleus</keyword>
<keyword evidence="5" id="KW-1185">Reference proteome</keyword>
<name>A0A179FRZ0_METCM</name>
<dbReference type="GO" id="GO:0000981">
    <property type="term" value="F:DNA-binding transcription factor activity, RNA polymerase II-specific"/>
    <property type="evidence" value="ECO:0007669"/>
    <property type="project" value="InterPro"/>
</dbReference>
<proteinExistence type="predicted"/>
<organism evidence="4 5">
    <name type="scientific">Pochonia chlamydosporia 170</name>
    <dbReference type="NCBI Taxonomy" id="1380566"/>
    <lineage>
        <taxon>Eukaryota</taxon>
        <taxon>Fungi</taxon>
        <taxon>Dikarya</taxon>
        <taxon>Ascomycota</taxon>
        <taxon>Pezizomycotina</taxon>
        <taxon>Sordariomycetes</taxon>
        <taxon>Hypocreomycetidae</taxon>
        <taxon>Hypocreales</taxon>
        <taxon>Clavicipitaceae</taxon>
        <taxon>Pochonia</taxon>
    </lineage>
</organism>
<dbReference type="GO" id="GO:0008270">
    <property type="term" value="F:zinc ion binding"/>
    <property type="evidence" value="ECO:0007669"/>
    <property type="project" value="InterPro"/>
</dbReference>
<feature type="compositionally biased region" description="Acidic residues" evidence="2">
    <location>
        <begin position="455"/>
        <end position="466"/>
    </location>
</feature>
<dbReference type="AlphaFoldDB" id="A0A179FRZ0"/>
<evidence type="ECO:0000313" key="5">
    <source>
        <dbReference type="Proteomes" id="UP000078397"/>
    </source>
</evidence>
<evidence type="ECO:0000259" key="3">
    <source>
        <dbReference type="PROSITE" id="PS50048"/>
    </source>
</evidence>